<dbReference type="EMBL" id="SPHZ02000005">
    <property type="protein sequence ID" value="KAF0918304.1"/>
    <property type="molecule type" value="Genomic_DNA"/>
</dbReference>
<gene>
    <name evidence="1" type="ORF">E2562_023378</name>
</gene>
<comment type="caution">
    <text evidence="1">The sequence shown here is derived from an EMBL/GenBank/DDBJ whole genome shotgun (WGS) entry which is preliminary data.</text>
</comment>
<reference evidence="1 2" key="1">
    <citation type="submission" date="2019-11" db="EMBL/GenBank/DDBJ databases">
        <title>Whole genome sequence of Oryza granulata.</title>
        <authorList>
            <person name="Li W."/>
        </authorList>
    </citation>
    <scope>NUCLEOTIDE SEQUENCE [LARGE SCALE GENOMIC DNA]</scope>
    <source>
        <strain evidence="2">cv. Menghai</strain>
        <tissue evidence="1">Leaf</tissue>
    </source>
</reference>
<proteinExistence type="predicted"/>
<dbReference type="Proteomes" id="UP000479710">
    <property type="component" value="Unassembled WGS sequence"/>
</dbReference>
<name>A0A6G1E1M7_9ORYZ</name>
<keyword evidence="2" id="KW-1185">Reference proteome</keyword>
<evidence type="ECO:0000313" key="2">
    <source>
        <dbReference type="Proteomes" id="UP000479710"/>
    </source>
</evidence>
<sequence length="81" mass="9120">MAHLLTLKATPHIFVNLVLLLEQGPRASSNLLKLKFLDQGLQPRFKVFDKLQVFDQAAGLRSGFKLFESEFKMGVSSNSKK</sequence>
<dbReference type="AlphaFoldDB" id="A0A6G1E1M7"/>
<evidence type="ECO:0000313" key="1">
    <source>
        <dbReference type="EMBL" id="KAF0918304.1"/>
    </source>
</evidence>
<protein>
    <submittedName>
        <fullName evidence="1">Uncharacterized protein</fullName>
    </submittedName>
</protein>
<organism evidence="1 2">
    <name type="scientific">Oryza meyeriana var. granulata</name>
    <dbReference type="NCBI Taxonomy" id="110450"/>
    <lineage>
        <taxon>Eukaryota</taxon>
        <taxon>Viridiplantae</taxon>
        <taxon>Streptophyta</taxon>
        <taxon>Embryophyta</taxon>
        <taxon>Tracheophyta</taxon>
        <taxon>Spermatophyta</taxon>
        <taxon>Magnoliopsida</taxon>
        <taxon>Liliopsida</taxon>
        <taxon>Poales</taxon>
        <taxon>Poaceae</taxon>
        <taxon>BOP clade</taxon>
        <taxon>Oryzoideae</taxon>
        <taxon>Oryzeae</taxon>
        <taxon>Oryzinae</taxon>
        <taxon>Oryza</taxon>
        <taxon>Oryza meyeriana</taxon>
    </lineage>
</organism>
<accession>A0A6G1E1M7</accession>